<proteinExistence type="predicted"/>
<evidence type="ECO:0000313" key="3">
    <source>
        <dbReference type="Proteomes" id="UP001212152"/>
    </source>
</evidence>
<dbReference type="AlphaFoldDB" id="A0AAD5XS62"/>
<name>A0AAD5XS62_9FUNG</name>
<accession>A0AAD5XS62</accession>
<dbReference type="Proteomes" id="UP001212152">
    <property type="component" value="Unassembled WGS sequence"/>
</dbReference>
<gene>
    <name evidence="2" type="ORF">HDU87_002298</name>
</gene>
<keyword evidence="3" id="KW-1185">Reference proteome</keyword>
<evidence type="ECO:0000313" key="2">
    <source>
        <dbReference type="EMBL" id="KAJ3180074.1"/>
    </source>
</evidence>
<comment type="caution">
    <text evidence="2">The sequence shown here is derived from an EMBL/GenBank/DDBJ whole genome shotgun (WGS) entry which is preliminary data.</text>
</comment>
<dbReference type="EMBL" id="JADGJQ010000018">
    <property type="protein sequence ID" value="KAJ3180074.1"/>
    <property type="molecule type" value="Genomic_DNA"/>
</dbReference>
<protein>
    <submittedName>
        <fullName evidence="2">Uncharacterized protein</fullName>
    </submittedName>
</protein>
<organism evidence="2 3">
    <name type="scientific">Geranomyces variabilis</name>
    <dbReference type="NCBI Taxonomy" id="109894"/>
    <lineage>
        <taxon>Eukaryota</taxon>
        <taxon>Fungi</taxon>
        <taxon>Fungi incertae sedis</taxon>
        <taxon>Chytridiomycota</taxon>
        <taxon>Chytridiomycota incertae sedis</taxon>
        <taxon>Chytridiomycetes</taxon>
        <taxon>Spizellomycetales</taxon>
        <taxon>Powellomycetaceae</taxon>
        <taxon>Geranomyces</taxon>
    </lineage>
</organism>
<reference evidence="2" key="1">
    <citation type="submission" date="2020-05" db="EMBL/GenBank/DDBJ databases">
        <title>Phylogenomic resolution of chytrid fungi.</title>
        <authorList>
            <person name="Stajich J.E."/>
            <person name="Amses K."/>
            <person name="Simmons R."/>
            <person name="Seto K."/>
            <person name="Myers J."/>
            <person name="Bonds A."/>
            <person name="Quandt C.A."/>
            <person name="Barry K."/>
            <person name="Liu P."/>
            <person name="Grigoriev I."/>
            <person name="Longcore J.E."/>
            <person name="James T.Y."/>
        </authorList>
    </citation>
    <scope>NUCLEOTIDE SEQUENCE</scope>
    <source>
        <strain evidence="2">JEL0379</strain>
    </source>
</reference>
<evidence type="ECO:0000256" key="1">
    <source>
        <dbReference type="SAM" id="MobiDB-lite"/>
    </source>
</evidence>
<sequence>MRVHAQPPEKPPSPLYEIRNGVSLVGESVVGQAGNCADRRGRGPFENGWAPEGHKGDTTDSRVSGGVRSDHLRAGASKTVDPGEEMFNPGVFESTPAADVAIKVLELTQTLPVPASRKRPFDPFYYFAEQVSLAICGVELSVAQSRPELVGESYVVVYLVTGDVVKSLGQPAFKRLRILIEAARCIIKFQSPTVWKVRKEAVKLLVERFVVRDDWHG</sequence>
<feature type="region of interest" description="Disordered" evidence="1">
    <location>
        <begin position="35"/>
        <end position="69"/>
    </location>
</feature>